<feature type="transmembrane region" description="Helical" evidence="10">
    <location>
        <begin position="1099"/>
        <end position="1122"/>
    </location>
</feature>
<evidence type="ECO:0000256" key="5">
    <source>
        <dbReference type="ARBA" id="ARBA00022737"/>
    </source>
</evidence>
<organism evidence="12 13">
    <name type="scientific">Gymnopilus dilepis</name>
    <dbReference type="NCBI Taxonomy" id="231916"/>
    <lineage>
        <taxon>Eukaryota</taxon>
        <taxon>Fungi</taxon>
        <taxon>Dikarya</taxon>
        <taxon>Basidiomycota</taxon>
        <taxon>Agaricomycotina</taxon>
        <taxon>Agaricomycetes</taxon>
        <taxon>Agaricomycetidae</taxon>
        <taxon>Agaricales</taxon>
        <taxon>Agaricineae</taxon>
        <taxon>Hymenogastraceae</taxon>
        <taxon>Gymnopilus</taxon>
    </lineage>
</organism>
<dbReference type="Gene3D" id="3.40.50.300">
    <property type="entry name" value="P-loop containing nucleotide triphosphate hydrolases"/>
    <property type="match status" value="2"/>
</dbReference>
<dbReference type="InParanoid" id="A0A409YM25"/>
<feature type="transmembrane region" description="Helical" evidence="10">
    <location>
        <begin position="1216"/>
        <end position="1241"/>
    </location>
</feature>
<name>A0A409YM25_9AGAR</name>
<evidence type="ECO:0000256" key="8">
    <source>
        <dbReference type="ARBA" id="ARBA00022989"/>
    </source>
</evidence>
<dbReference type="InterPro" id="IPR017871">
    <property type="entry name" value="ABC_transporter-like_CS"/>
</dbReference>
<dbReference type="SUPFAM" id="SSF52540">
    <property type="entry name" value="P-loop containing nucleoside triphosphate hydrolases"/>
    <property type="match status" value="2"/>
</dbReference>
<keyword evidence="5" id="KW-0677">Repeat</keyword>
<dbReference type="PANTHER" id="PTHR19229">
    <property type="entry name" value="ATP-BINDING CASSETTE TRANSPORTER SUBFAMILY A ABCA"/>
    <property type="match status" value="1"/>
</dbReference>
<keyword evidence="7" id="KW-0067">ATP-binding</keyword>
<evidence type="ECO:0000256" key="3">
    <source>
        <dbReference type="ARBA" id="ARBA00022448"/>
    </source>
</evidence>
<evidence type="ECO:0000259" key="11">
    <source>
        <dbReference type="PROSITE" id="PS50893"/>
    </source>
</evidence>
<dbReference type="GO" id="GO:0140359">
    <property type="term" value="F:ABC-type transporter activity"/>
    <property type="evidence" value="ECO:0007669"/>
    <property type="project" value="InterPro"/>
</dbReference>
<keyword evidence="8 10" id="KW-1133">Transmembrane helix</keyword>
<keyword evidence="3" id="KW-0813">Transport</keyword>
<comment type="similarity">
    <text evidence="2">Belongs to the ABC transporter superfamily. ABCA family.</text>
</comment>
<evidence type="ECO:0000256" key="10">
    <source>
        <dbReference type="SAM" id="Phobius"/>
    </source>
</evidence>
<dbReference type="InterPro" id="IPR027417">
    <property type="entry name" value="P-loop_NTPase"/>
</dbReference>
<keyword evidence="6" id="KW-0547">Nucleotide-binding</keyword>
<accession>A0A409YM25</accession>
<dbReference type="GO" id="GO:0005524">
    <property type="term" value="F:ATP binding"/>
    <property type="evidence" value="ECO:0007669"/>
    <property type="project" value="UniProtKB-KW"/>
</dbReference>
<sequence>MASLFWRQFKGLSYKNAIGFRNHWLANLLRCLLFPIAYGIFLSFAPTFFTTPNAFGVGSASSVFRVQDHFDGSKPIFWVDNTDGSGYISAKDIMDRVTSDFTANQRASVIQLPDDVALGDNCKSNFNGGSACYITVTFDFIPGNSSLQNEALSLNYTIRSDNGVNRVDVNGHSSDLETRLIPMQWAIDQAVIELTTGQQYPLPLSLPFTHETNADIYDTSRLVFVSLVGSFVGIAFLVAFIGVVYQLAGGVALERASLLTSHMQAMGALDSARILSWYLCVSVLYLPAWIILALLWRSQLFTRTNVGLMILAHLIAGFSLASWSLFVSVPFRKSAQLAAVVATLLALVLGVVPLVMFEEIGTTTPTVLSFFFPPMFYVFIIKIFAGFEVNQMAPSLSLPDPQYQITALPMVIAVLVSIFVWPCVAVYWERWLYGVVNPSNTGFWWRKKQASSNVQPDISISLRNVRKTFNSSFFKRKSKEVVAIEDLSLDIPSHGIFVLLGPNGAGKSTTLSILGGLMKATGGEVTFSGSTARPPRGTLGIVPQRNVLFPELTCLQTLRVWNDIKNGDGRFEEEDLEKLIYDCDLQSKMHEPASTLSGGQKRKLQLAIGLVGGSKVILVDECTSGVDPLSRRSLWKTLTTYRGERTIILTTHFLDEADFLADRIAVLATPGKLIASDTPVAMKSSMGEGYTISVRFSSDGHSDELLQELRTVAPETSLANLGTHANYHLKTKDTVVVANALRKVENLREKCSIHSYDVIGTTIEEIFLDLLAKDKDEAEDAEEAEAQHQASIANLTLSNARPRSPWAQAMTIFYKRMLIVRRSWLIPLLAMAVGISGAWWPIRFVKGGLASCAHTPLRQFDIPPFFPPPLSSGIFYAAPPSLIATLNALLPELFIPPPFEFEDGEDGDGSPNAVFNPFNPVANETALENQVVSKFRSISANGFNGPDFDPDQGGLAVDFDRNEYLIAYPMQVNSLDLFSMTTNLLYVHALNNSKVTHAPTRIISTFDYLPTVSSESLATLQWLAVFGAAMAVFPAFFSLYVGKERHSSVQAMQLSNGLSNPLGLWLGHFLFDSMFSVVVATVVAIIYSVVKHKFQGVGLLWLVMCLYGFAGTLLAYVAVILIKSPLGAFSALVVSQFIIYLLYLVGYIVLQFTGIPQTVPRNLNVIHFTLALVAPINSLVRAAMVSVNQFSLLCDGDQVITSGPRLVSITRYGGPILYLVLWILFLLFLLGQVDSGVHLPWSKSPKRLFRLKEKGVSTEKPLNPDVLAEAEKAVLPSNDDPLRVLNISKSFKGGKVVDNVSFTISHNSLFVMLGPNGAGKTTTFDMIRGHLNPDAGDVKVNETSVLEDMKKARVSFGVCPQFTAMDAHLTVREHLVIYGRLRGLRGDELKRNIDDVMEATGVSAYSDRLATKLSGGNQRKLALAIALMGNPSVVLVDEYSTGIDARMKRELWAVLKQIAANKSVFLTTHSMEEASYLATKVGIMSKRMLAVGTPEELESRNASYEVHFACTSPAEMARVKAVMAKMPGARMVDDEPEIQGVPRSKMMTVASIFEVLSREEGFPEFTVGKSSLETAFIRVINDDYARGYVDGEGATRRAKGRRLWHLFSS</sequence>
<dbReference type="PROSITE" id="PS00211">
    <property type="entry name" value="ABC_TRANSPORTER_1"/>
    <property type="match status" value="2"/>
</dbReference>
<evidence type="ECO:0000256" key="7">
    <source>
        <dbReference type="ARBA" id="ARBA00022840"/>
    </source>
</evidence>
<feature type="transmembrane region" description="Helical" evidence="10">
    <location>
        <begin position="335"/>
        <end position="355"/>
    </location>
</feature>
<dbReference type="InterPro" id="IPR013525">
    <property type="entry name" value="ABC2_TM"/>
</dbReference>
<proteinExistence type="inferred from homology"/>
<feature type="transmembrane region" description="Helical" evidence="10">
    <location>
        <begin position="222"/>
        <end position="248"/>
    </location>
</feature>
<dbReference type="EMBL" id="NHYE01000670">
    <property type="protein sequence ID" value="PPR04127.1"/>
    <property type="molecule type" value="Genomic_DNA"/>
</dbReference>
<feature type="transmembrane region" description="Helical" evidence="10">
    <location>
        <begin position="1162"/>
        <end position="1183"/>
    </location>
</feature>
<feature type="transmembrane region" description="Helical" evidence="10">
    <location>
        <begin position="24"/>
        <end position="45"/>
    </location>
</feature>
<protein>
    <recommendedName>
        <fullName evidence="11">ABC transporter domain-containing protein</fullName>
    </recommendedName>
</protein>
<dbReference type="CDD" id="cd03263">
    <property type="entry name" value="ABC_subfamily_A"/>
    <property type="match status" value="2"/>
</dbReference>
<keyword evidence="4 10" id="KW-0812">Transmembrane</keyword>
<gene>
    <name evidence="12" type="ORF">CVT26_001319</name>
</gene>
<feature type="transmembrane region" description="Helical" evidence="10">
    <location>
        <begin position="1022"/>
        <end position="1042"/>
    </location>
</feature>
<feature type="domain" description="ABC transporter" evidence="11">
    <location>
        <begin position="460"/>
        <end position="694"/>
    </location>
</feature>
<dbReference type="InterPro" id="IPR003439">
    <property type="entry name" value="ABC_transporter-like_ATP-bd"/>
</dbReference>
<dbReference type="SMART" id="SM00382">
    <property type="entry name" value="AAA"/>
    <property type="match status" value="2"/>
</dbReference>
<dbReference type="InterPro" id="IPR003593">
    <property type="entry name" value="AAA+_ATPase"/>
</dbReference>
<dbReference type="PANTHER" id="PTHR19229:SF36">
    <property type="entry name" value="ATP-BINDING CASSETTE SUB-FAMILY A MEMBER 2"/>
    <property type="match status" value="1"/>
</dbReference>
<evidence type="ECO:0000313" key="12">
    <source>
        <dbReference type="EMBL" id="PPR04127.1"/>
    </source>
</evidence>
<feature type="transmembrane region" description="Helical" evidence="10">
    <location>
        <begin position="1128"/>
        <end position="1150"/>
    </location>
</feature>
<dbReference type="InterPro" id="IPR026082">
    <property type="entry name" value="ABCA"/>
</dbReference>
<comment type="caution">
    <text evidence="12">The sequence shown here is derived from an EMBL/GenBank/DDBJ whole genome shotgun (WGS) entry which is preliminary data.</text>
</comment>
<dbReference type="Pfam" id="PF00005">
    <property type="entry name" value="ABC_tran"/>
    <property type="match status" value="2"/>
</dbReference>
<feature type="transmembrane region" description="Helical" evidence="10">
    <location>
        <begin position="367"/>
        <end position="387"/>
    </location>
</feature>
<evidence type="ECO:0000256" key="1">
    <source>
        <dbReference type="ARBA" id="ARBA00004141"/>
    </source>
</evidence>
<feature type="transmembrane region" description="Helical" evidence="10">
    <location>
        <begin position="275"/>
        <end position="296"/>
    </location>
</feature>
<evidence type="ECO:0000256" key="4">
    <source>
        <dbReference type="ARBA" id="ARBA00022692"/>
    </source>
</evidence>
<dbReference type="STRING" id="231916.A0A409YM25"/>
<feature type="transmembrane region" description="Helical" evidence="10">
    <location>
        <begin position="1062"/>
        <end position="1087"/>
    </location>
</feature>
<dbReference type="GO" id="GO:0016020">
    <property type="term" value="C:membrane"/>
    <property type="evidence" value="ECO:0007669"/>
    <property type="project" value="UniProtKB-SubCell"/>
</dbReference>
<feature type="transmembrane region" description="Helical" evidence="10">
    <location>
        <begin position="824"/>
        <end position="842"/>
    </location>
</feature>
<feature type="domain" description="ABC transporter" evidence="11">
    <location>
        <begin position="1282"/>
        <end position="1510"/>
    </location>
</feature>
<keyword evidence="9 10" id="KW-0472">Membrane</keyword>
<dbReference type="GO" id="GO:0016887">
    <property type="term" value="F:ATP hydrolysis activity"/>
    <property type="evidence" value="ECO:0007669"/>
    <property type="project" value="InterPro"/>
</dbReference>
<evidence type="ECO:0000313" key="13">
    <source>
        <dbReference type="Proteomes" id="UP000284706"/>
    </source>
</evidence>
<evidence type="ECO:0000256" key="2">
    <source>
        <dbReference type="ARBA" id="ARBA00008869"/>
    </source>
</evidence>
<feature type="transmembrane region" description="Helical" evidence="10">
    <location>
        <begin position="308"/>
        <end position="329"/>
    </location>
</feature>
<evidence type="ECO:0000256" key="9">
    <source>
        <dbReference type="ARBA" id="ARBA00023136"/>
    </source>
</evidence>
<dbReference type="GO" id="GO:0005319">
    <property type="term" value="F:lipid transporter activity"/>
    <property type="evidence" value="ECO:0007669"/>
    <property type="project" value="TreeGrafter"/>
</dbReference>
<dbReference type="Pfam" id="PF12698">
    <property type="entry name" value="ABC2_membrane_3"/>
    <property type="match status" value="2"/>
</dbReference>
<reference evidence="12 13" key="1">
    <citation type="journal article" date="2018" name="Evol. Lett.">
        <title>Horizontal gene cluster transfer increased hallucinogenic mushroom diversity.</title>
        <authorList>
            <person name="Reynolds H.T."/>
            <person name="Vijayakumar V."/>
            <person name="Gluck-Thaler E."/>
            <person name="Korotkin H.B."/>
            <person name="Matheny P.B."/>
            <person name="Slot J.C."/>
        </authorList>
    </citation>
    <scope>NUCLEOTIDE SEQUENCE [LARGE SCALE GENOMIC DNA]</scope>
    <source>
        <strain evidence="12 13">SRW20</strain>
    </source>
</reference>
<feature type="transmembrane region" description="Helical" evidence="10">
    <location>
        <begin position="407"/>
        <end position="428"/>
    </location>
</feature>
<dbReference type="PROSITE" id="PS50893">
    <property type="entry name" value="ABC_TRANSPORTER_2"/>
    <property type="match status" value="2"/>
</dbReference>
<dbReference type="OrthoDB" id="8061355at2759"/>
<keyword evidence="13" id="KW-1185">Reference proteome</keyword>
<dbReference type="Proteomes" id="UP000284706">
    <property type="component" value="Unassembled WGS sequence"/>
</dbReference>
<evidence type="ECO:0000256" key="6">
    <source>
        <dbReference type="ARBA" id="ARBA00022741"/>
    </source>
</evidence>
<comment type="subcellular location">
    <subcellularLocation>
        <location evidence="1">Membrane</location>
        <topology evidence="1">Multi-pass membrane protein</topology>
    </subcellularLocation>
</comment>